<dbReference type="InterPro" id="IPR037124">
    <property type="entry name" value="Chaperonin_GroES_sf"/>
</dbReference>
<dbReference type="GO" id="GO:0051087">
    <property type="term" value="F:protein-folding chaperone binding"/>
    <property type="evidence" value="ECO:0000318"/>
    <property type="project" value="GO_Central"/>
</dbReference>
<dbReference type="GeneID" id="7449076"/>
<reference evidence="3 4" key="1">
    <citation type="journal article" date="2004" name="Science">
        <title>The genome of the diatom Thalassiosira pseudonana: ecology, evolution, and metabolism.</title>
        <authorList>
            <person name="Armbrust E.V."/>
            <person name="Berges J.A."/>
            <person name="Bowler C."/>
            <person name="Green B.R."/>
            <person name="Martinez D."/>
            <person name="Putnam N.H."/>
            <person name="Zhou S."/>
            <person name="Allen A.E."/>
            <person name="Apt K.E."/>
            <person name="Bechner M."/>
            <person name="Brzezinski M.A."/>
            <person name="Chaal B.K."/>
            <person name="Chiovitti A."/>
            <person name="Davis A.K."/>
            <person name="Demarest M.S."/>
            <person name="Detter J.C."/>
            <person name="Glavina T."/>
            <person name="Goodstein D."/>
            <person name="Hadi M.Z."/>
            <person name="Hellsten U."/>
            <person name="Hildebrand M."/>
            <person name="Jenkins B.D."/>
            <person name="Jurka J."/>
            <person name="Kapitonov V.V."/>
            <person name="Kroger N."/>
            <person name="Lau W.W."/>
            <person name="Lane T.W."/>
            <person name="Larimer F.W."/>
            <person name="Lippmeier J.C."/>
            <person name="Lucas S."/>
            <person name="Medina M."/>
            <person name="Montsant A."/>
            <person name="Obornik M."/>
            <person name="Parker M.S."/>
            <person name="Palenik B."/>
            <person name="Pazour G.J."/>
            <person name="Richardson P.M."/>
            <person name="Rynearson T.A."/>
            <person name="Saito M.A."/>
            <person name="Schwartz D.C."/>
            <person name="Thamatrakoln K."/>
            <person name="Valentin K."/>
            <person name="Vardi A."/>
            <person name="Wilkerson F.P."/>
            <person name="Rokhsar D.S."/>
        </authorList>
    </citation>
    <scope>NUCLEOTIDE SEQUENCE [LARGE SCALE GENOMIC DNA]</scope>
    <source>
        <strain evidence="3 4">CCMP1335</strain>
    </source>
</reference>
<proteinExistence type="predicted"/>
<dbReference type="Pfam" id="PF00166">
    <property type="entry name" value="Cpn10"/>
    <property type="match status" value="1"/>
</dbReference>
<gene>
    <name evidence="3" type="ORF">THAPSDRAFT_1817</name>
</gene>
<reference evidence="3 4" key="2">
    <citation type="journal article" date="2008" name="Nature">
        <title>The Phaeodactylum genome reveals the evolutionary history of diatom genomes.</title>
        <authorList>
            <person name="Bowler C."/>
            <person name="Allen A.E."/>
            <person name="Badger J.H."/>
            <person name="Grimwood J."/>
            <person name="Jabbari K."/>
            <person name="Kuo A."/>
            <person name="Maheswari U."/>
            <person name="Martens C."/>
            <person name="Maumus F."/>
            <person name="Otillar R.P."/>
            <person name="Rayko E."/>
            <person name="Salamov A."/>
            <person name="Vandepoele K."/>
            <person name="Beszteri B."/>
            <person name="Gruber A."/>
            <person name="Heijde M."/>
            <person name="Katinka M."/>
            <person name="Mock T."/>
            <person name="Valentin K."/>
            <person name="Verret F."/>
            <person name="Berges J.A."/>
            <person name="Brownlee C."/>
            <person name="Cadoret J.P."/>
            <person name="Chiovitti A."/>
            <person name="Choi C.J."/>
            <person name="Coesel S."/>
            <person name="De Martino A."/>
            <person name="Detter J.C."/>
            <person name="Durkin C."/>
            <person name="Falciatore A."/>
            <person name="Fournet J."/>
            <person name="Haruta M."/>
            <person name="Huysman M.J."/>
            <person name="Jenkins B.D."/>
            <person name="Jiroutova K."/>
            <person name="Jorgensen R.E."/>
            <person name="Joubert Y."/>
            <person name="Kaplan A."/>
            <person name="Kroger N."/>
            <person name="Kroth P.G."/>
            <person name="La Roche J."/>
            <person name="Lindquist E."/>
            <person name="Lommer M."/>
            <person name="Martin-Jezequel V."/>
            <person name="Lopez P.J."/>
            <person name="Lucas S."/>
            <person name="Mangogna M."/>
            <person name="McGinnis K."/>
            <person name="Medlin L.K."/>
            <person name="Montsant A."/>
            <person name="Oudot-Le Secq M.P."/>
            <person name="Napoli C."/>
            <person name="Obornik M."/>
            <person name="Parker M.S."/>
            <person name="Petit J.L."/>
            <person name="Porcel B.M."/>
            <person name="Poulsen N."/>
            <person name="Robison M."/>
            <person name="Rychlewski L."/>
            <person name="Rynearson T.A."/>
            <person name="Schmutz J."/>
            <person name="Shapiro H."/>
            <person name="Siaut M."/>
            <person name="Stanley M."/>
            <person name="Sussman M.R."/>
            <person name="Taylor A.R."/>
            <person name="Vardi A."/>
            <person name="von Dassow P."/>
            <person name="Vyverman W."/>
            <person name="Willis A."/>
            <person name="Wyrwicz L.S."/>
            <person name="Rokhsar D.S."/>
            <person name="Weissenbach J."/>
            <person name="Armbrust E.V."/>
            <person name="Green B.R."/>
            <person name="Van de Peer Y."/>
            <person name="Grigoriev I.V."/>
        </authorList>
    </citation>
    <scope>NUCLEOTIDE SEQUENCE [LARGE SCALE GENOMIC DNA]</scope>
    <source>
        <strain evidence="3 4">CCMP1335</strain>
    </source>
</reference>
<evidence type="ECO:0000313" key="4">
    <source>
        <dbReference type="Proteomes" id="UP000001449"/>
    </source>
</evidence>
<protein>
    <submittedName>
        <fullName evidence="3">Uncharacterized protein</fullName>
    </submittedName>
</protein>
<dbReference type="EMBL" id="CM000638">
    <property type="protein sequence ID" value="EED96048.1"/>
    <property type="molecule type" value="Genomic_DNA"/>
</dbReference>
<dbReference type="GO" id="GO:0005739">
    <property type="term" value="C:mitochondrion"/>
    <property type="evidence" value="ECO:0000318"/>
    <property type="project" value="GO_Central"/>
</dbReference>
<sequence length="170" mass="18569">MKKSSTILLATITATYAFTNHHDHHRTPTHLHQNLADPSSARSASGPKVDFKGGAGVGRLVFADGDTPIEKWECKYDMILVERLQDRPKTESGLFVPRENLPKLHLCKGREEENGMIAPMPNVNVGDVVIAKNPWGIGPKDEETADGKKLSFMRGADIAAVVEGTLLAEE</sequence>
<dbReference type="InParanoid" id="B8BS10"/>
<dbReference type="Proteomes" id="UP000001449">
    <property type="component" value="Chromosome 1"/>
</dbReference>
<organism evidence="3 4">
    <name type="scientific">Thalassiosira pseudonana</name>
    <name type="common">Marine diatom</name>
    <name type="synonym">Cyclotella nana</name>
    <dbReference type="NCBI Taxonomy" id="35128"/>
    <lineage>
        <taxon>Eukaryota</taxon>
        <taxon>Sar</taxon>
        <taxon>Stramenopiles</taxon>
        <taxon>Ochrophyta</taxon>
        <taxon>Bacillariophyta</taxon>
        <taxon>Coscinodiscophyceae</taxon>
        <taxon>Thalassiosirophycidae</taxon>
        <taxon>Thalassiosirales</taxon>
        <taxon>Thalassiosiraceae</taxon>
        <taxon>Thalassiosira</taxon>
    </lineage>
</organism>
<evidence type="ECO:0000256" key="2">
    <source>
        <dbReference type="SAM" id="MobiDB-lite"/>
    </source>
</evidence>
<evidence type="ECO:0000256" key="1">
    <source>
        <dbReference type="ARBA" id="ARBA00023186"/>
    </source>
</evidence>
<feature type="region of interest" description="Disordered" evidence="2">
    <location>
        <begin position="23"/>
        <end position="48"/>
    </location>
</feature>
<evidence type="ECO:0000313" key="3">
    <source>
        <dbReference type="EMBL" id="EED96048.1"/>
    </source>
</evidence>
<dbReference type="HOGENOM" id="CLU_134122_0_0_1"/>
<accession>B8BS10</accession>
<dbReference type="InterPro" id="IPR011032">
    <property type="entry name" value="GroES-like_sf"/>
</dbReference>
<dbReference type="OMA" id="VIAKNPW"/>
<dbReference type="GO" id="GO:0044183">
    <property type="term" value="F:protein folding chaperone"/>
    <property type="evidence" value="ECO:0007669"/>
    <property type="project" value="InterPro"/>
</dbReference>
<dbReference type="GO" id="GO:0051082">
    <property type="term" value="F:unfolded protein binding"/>
    <property type="evidence" value="ECO:0000318"/>
    <property type="project" value="GO_Central"/>
</dbReference>
<dbReference type="GO" id="GO:0005524">
    <property type="term" value="F:ATP binding"/>
    <property type="evidence" value="ECO:0007669"/>
    <property type="project" value="InterPro"/>
</dbReference>
<dbReference type="GO" id="GO:0046872">
    <property type="term" value="F:metal ion binding"/>
    <property type="evidence" value="ECO:0000318"/>
    <property type="project" value="GO_Central"/>
</dbReference>
<dbReference type="Gene3D" id="2.30.33.40">
    <property type="entry name" value="GroES chaperonin"/>
    <property type="match status" value="1"/>
</dbReference>
<name>B8BS10_THAPS</name>
<dbReference type="AlphaFoldDB" id="B8BS10"/>
<keyword evidence="1" id="KW-0143">Chaperone</keyword>
<dbReference type="eggNOG" id="ENOG502SB1V">
    <property type="taxonomic scope" value="Eukaryota"/>
</dbReference>
<dbReference type="KEGG" id="tps:THAPSDRAFT_1817"/>
<dbReference type="PaxDb" id="35128-Thaps1817"/>
<keyword evidence="4" id="KW-1185">Reference proteome</keyword>
<dbReference type="InterPro" id="IPR020818">
    <property type="entry name" value="Chaperonin_GroES"/>
</dbReference>
<dbReference type="SUPFAM" id="SSF50129">
    <property type="entry name" value="GroES-like"/>
    <property type="match status" value="1"/>
</dbReference>
<dbReference type="CDD" id="cd00320">
    <property type="entry name" value="cpn10"/>
    <property type="match status" value="1"/>
</dbReference>
<dbReference type="RefSeq" id="XP_002286407.1">
    <property type="nucleotide sequence ID" value="XM_002286371.1"/>
</dbReference>